<dbReference type="InterPro" id="IPR036396">
    <property type="entry name" value="Cyt_P450_sf"/>
</dbReference>
<evidence type="ECO:0000256" key="1">
    <source>
        <dbReference type="ARBA" id="ARBA00010617"/>
    </source>
</evidence>
<dbReference type="GO" id="GO:0020037">
    <property type="term" value="F:heme binding"/>
    <property type="evidence" value="ECO:0007669"/>
    <property type="project" value="InterPro"/>
</dbReference>
<protein>
    <recommendedName>
        <fullName evidence="8">Cytochrome P450</fullName>
    </recommendedName>
</protein>
<dbReference type="Pfam" id="PF00067">
    <property type="entry name" value="p450"/>
    <property type="match status" value="1"/>
</dbReference>
<feature type="transmembrane region" description="Helical" evidence="5">
    <location>
        <begin position="199"/>
        <end position="218"/>
    </location>
</feature>
<evidence type="ECO:0000256" key="4">
    <source>
        <dbReference type="SAM" id="MobiDB-lite"/>
    </source>
</evidence>
<organism evidence="6 7">
    <name type="scientific">Quercus rubra</name>
    <name type="common">Northern red oak</name>
    <name type="synonym">Quercus borealis</name>
    <dbReference type="NCBI Taxonomy" id="3512"/>
    <lineage>
        <taxon>Eukaryota</taxon>
        <taxon>Viridiplantae</taxon>
        <taxon>Streptophyta</taxon>
        <taxon>Embryophyta</taxon>
        <taxon>Tracheophyta</taxon>
        <taxon>Spermatophyta</taxon>
        <taxon>Magnoliopsida</taxon>
        <taxon>eudicotyledons</taxon>
        <taxon>Gunneridae</taxon>
        <taxon>Pentapetalae</taxon>
        <taxon>rosids</taxon>
        <taxon>fabids</taxon>
        <taxon>Fagales</taxon>
        <taxon>Fagaceae</taxon>
        <taxon>Quercus</taxon>
    </lineage>
</organism>
<evidence type="ECO:0000313" key="6">
    <source>
        <dbReference type="EMBL" id="KAK4568742.1"/>
    </source>
</evidence>
<evidence type="ECO:0000256" key="5">
    <source>
        <dbReference type="SAM" id="Phobius"/>
    </source>
</evidence>
<dbReference type="GO" id="GO:0016705">
    <property type="term" value="F:oxidoreductase activity, acting on paired donors, with incorporation or reduction of molecular oxygen"/>
    <property type="evidence" value="ECO:0007669"/>
    <property type="project" value="InterPro"/>
</dbReference>
<dbReference type="GO" id="GO:0005506">
    <property type="term" value="F:iron ion binding"/>
    <property type="evidence" value="ECO:0007669"/>
    <property type="project" value="InterPro"/>
</dbReference>
<dbReference type="InterPro" id="IPR002401">
    <property type="entry name" value="Cyt_P450_E_grp-I"/>
</dbReference>
<reference evidence="6 7" key="1">
    <citation type="journal article" date="2023" name="G3 (Bethesda)">
        <title>A haplotype-resolved chromosome-scale genome for Quercus rubra L. provides insights into the genetics of adaptive traits for red oak species.</title>
        <authorList>
            <person name="Kapoor B."/>
            <person name="Jenkins J."/>
            <person name="Schmutz J."/>
            <person name="Zhebentyayeva T."/>
            <person name="Kuelheim C."/>
            <person name="Coggeshall M."/>
            <person name="Heim C."/>
            <person name="Lasky J.R."/>
            <person name="Leites L."/>
            <person name="Islam-Faridi N."/>
            <person name="Romero-Severson J."/>
            <person name="DeLeo V.L."/>
            <person name="Lucas S.M."/>
            <person name="Lazic D."/>
            <person name="Gailing O."/>
            <person name="Carlson J."/>
            <person name="Staton M."/>
        </authorList>
    </citation>
    <scope>NUCLEOTIDE SEQUENCE [LARGE SCALE GENOMIC DNA]</scope>
    <source>
        <strain evidence="6">Pseudo-F2</strain>
    </source>
</reference>
<dbReference type="AlphaFoldDB" id="A0AAN7EDQ6"/>
<evidence type="ECO:0008006" key="8">
    <source>
        <dbReference type="Google" id="ProtNLM"/>
    </source>
</evidence>
<dbReference type="GO" id="GO:0004497">
    <property type="term" value="F:monooxygenase activity"/>
    <property type="evidence" value="ECO:0007669"/>
    <property type="project" value="InterPro"/>
</dbReference>
<feature type="compositionally biased region" description="Polar residues" evidence="4">
    <location>
        <begin position="1"/>
        <end position="12"/>
    </location>
</feature>
<dbReference type="InterPro" id="IPR001128">
    <property type="entry name" value="Cyt_P450"/>
</dbReference>
<proteinExistence type="inferred from homology"/>
<comment type="caution">
    <text evidence="6">The sequence shown here is derived from an EMBL/GenBank/DDBJ whole genome shotgun (WGS) entry which is preliminary data.</text>
</comment>
<evidence type="ECO:0000313" key="7">
    <source>
        <dbReference type="Proteomes" id="UP001324115"/>
    </source>
</evidence>
<keyword evidence="5" id="KW-1133">Transmembrane helix</keyword>
<dbReference type="Proteomes" id="UP001324115">
    <property type="component" value="Unassembled WGS sequence"/>
</dbReference>
<accession>A0AAN7EDQ6</accession>
<evidence type="ECO:0000256" key="2">
    <source>
        <dbReference type="ARBA" id="ARBA00022723"/>
    </source>
</evidence>
<comment type="similarity">
    <text evidence="1">Belongs to the cytochrome P450 family.</text>
</comment>
<gene>
    <name evidence="6" type="ORF">RGQ29_004230</name>
</gene>
<name>A0AAN7EDQ6_QUERU</name>
<keyword evidence="2" id="KW-0479">Metal-binding</keyword>
<feature type="region of interest" description="Disordered" evidence="4">
    <location>
        <begin position="1"/>
        <end position="26"/>
    </location>
</feature>
<dbReference type="EMBL" id="JAXUIC010000010">
    <property type="protein sequence ID" value="KAK4568742.1"/>
    <property type="molecule type" value="Genomic_DNA"/>
</dbReference>
<feature type="transmembrane region" description="Helical" evidence="5">
    <location>
        <begin position="287"/>
        <end position="307"/>
    </location>
</feature>
<keyword evidence="3" id="KW-0408">Iron</keyword>
<keyword evidence="7" id="KW-1185">Reference proteome</keyword>
<dbReference type="PRINTS" id="PR00463">
    <property type="entry name" value="EP450I"/>
</dbReference>
<dbReference type="Gene3D" id="1.10.630.10">
    <property type="entry name" value="Cytochrome P450"/>
    <property type="match status" value="1"/>
</dbReference>
<keyword evidence="5" id="KW-0812">Transmembrane</keyword>
<keyword evidence="5" id="KW-0472">Membrane</keyword>
<evidence type="ECO:0000256" key="3">
    <source>
        <dbReference type="ARBA" id="ARBA00023004"/>
    </source>
</evidence>
<dbReference type="PANTHER" id="PTHR47955">
    <property type="entry name" value="CYTOCHROME P450 FAMILY 71 PROTEIN"/>
    <property type="match status" value="1"/>
</dbReference>
<dbReference type="PANTHER" id="PTHR47955:SF15">
    <property type="entry name" value="CYTOCHROME P450 71A2-LIKE"/>
    <property type="match status" value="1"/>
</dbReference>
<dbReference type="SUPFAM" id="SSF48264">
    <property type="entry name" value="Cytochrome P450"/>
    <property type="match status" value="1"/>
</dbReference>
<sequence length="337" mass="38005">MASRPQCDNHSPPSLGVPAALSSGKPNLPPSPPKLPIIGNLHQLGSLHALSKKFGPLMFLYFGHAPSLVVSSADMAREMKTTHDIVFSNRPKTITTNFLLYGCIDLAFSPYGEYWRKVRKVCVHELLSLKRVQSLHYVREEEVAILINKVRDSCLKGVSINLSELLIETANNIVTRVIFGKKFEEQDGMGKPSELPRKVMVLIASVFWGHFFPSLGWIDILTGLLQSLKSTGREIDAYLDEVLEEHYKTKKCDDDEHPNKKYFVDIFLQLQKDGMLGFELRHENLKAILLVYFSLSLRVCLFARILGIMENLREKSKEKKLGRCLVGMGSGKFCGRV</sequence>